<dbReference type="EMBL" id="BMIN01000020">
    <property type="protein sequence ID" value="GGD25026.1"/>
    <property type="molecule type" value="Genomic_DNA"/>
</dbReference>
<accession>A0ABQ1QFK6</accession>
<comment type="caution">
    <text evidence="1">The sequence shown here is derived from an EMBL/GenBank/DDBJ whole genome shotgun (WGS) entry which is preliminary data.</text>
</comment>
<name>A0ABQ1QFK6_9BACI</name>
<dbReference type="Proteomes" id="UP000642571">
    <property type="component" value="Unassembled WGS sequence"/>
</dbReference>
<dbReference type="RefSeq" id="WP_188655744.1">
    <property type="nucleotide sequence ID" value="NZ_BMIN01000020.1"/>
</dbReference>
<keyword evidence="2" id="KW-1185">Reference proteome</keyword>
<organism evidence="1 2">
    <name type="scientific">Pontibacillus salipaludis</name>
    <dbReference type="NCBI Taxonomy" id="1697394"/>
    <lineage>
        <taxon>Bacteria</taxon>
        <taxon>Bacillati</taxon>
        <taxon>Bacillota</taxon>
        <taxon>Bacilli</taxon>
        <taxon>Bacillales</taxon>
        <taxon>Bacillaceae</taxon>
        <taxon>Pontibacillus</taxon>
    </lineage>
</organism>
<evidence type="ECO:0000313" key="1">
    <source>
        <dbReference type="EMBL" id="GGD25026.1"/>
    </source>
</evidence>
<gene>
    <name evidence="1" type="ORF">GCM10011389_35860</name>
</gene>
<protein>
    <submittedName>
        <fullName evidence="1">Uncharacterized protein</fullName>
    </submittedName>
</protein>
<sequence length="177" mass="20082">MARYKEITVEHDFSSSVILNVTNQEIDLTPDLILKSGEHQIIRVEGKKGECEPLFHIIHPFKEWKAVTLLPIPLREPPPGETYFQFLHLNPATQPVSVKARYGDVLHSNLQYKTAIEPILLYTPMDVPLDITKSEEAKTISLEGYVTRPNVYTIGIYVGDEASPYWIVHIRGAKSTN</sequence>
<reference evidence="2" key="1">
    <citation type="journal article" date="2019" name="Int. J. Syst. Evol. Microbiol.">
        <title>The Global Catalogue of Microorganisms (GCM) 10K type strain sequencing project: providing services to taxonomists for standard genome sequencing and annotation.</title>
        <authorList>
            <consortium name="The Broad Institute Genomics Platform"/>
            <consortium name="The Broad Institute Genome Sequencing Center for Infectious Disease"/>
            <person name="Wu L."/>
            <person name="Ma J."/>
        </authorList>
    </citation>
    <scope>NUCLEOTIDE SEQUENCE [LARGE SCALE GENOMIC DNA]</scope>
    <source>
        <strain evidence="2">CGMCC 1.15353</strain>
    </source>
</reference>
<proteinExistence type="predicted"/>
<evidence type="ECO:0000313" key="2">
    <source>
        <dbReference type="Proteomes" id="UP000642571"/>
    </source>
</evidence>